<protein>
    <submittedName>
        <fullName evidence="2">EX3L2 protein</fullName>
    </submittedName>
</protein>
<feature type="non-terminal residue" evidence="2">
    <location>
        <position position="1"/>
    </location>
</feature>
<comment type="caution">
    <text evidence="2">The sequence shown here is derived from an EMBL/GenBank/DDBJ whole genome shotgun (WGS) entry which is preliminary data.</text>
</comment>
<reference evidence="2 3" key="1">
    <citation type="submission" date="2019-09" db="EMBL/GenBank/DDBJ databases">
        <title>Bird 10,000 Genomes (B10K) Project - Family phase.</title>
        <authorList>
            <person name="Zhang G."/>
        </authorList>
    </citation>
    <scope>NUCLEOTIDE SEQUENCE [LARGE SCALE GENOMIC DNA]</scope>
    <source>
        <strain evidence="2">B10K-DU-001-71</strain>
        <tissue evidence="2">Muscle</tissue>
    </source>
</reference>
<dbReference type="InterPro" id="IPR010326">
    <property type="entry name" value="EXOC3/Sec6"/>
</dbReference>
<feature type="non-terminal residue" evidence="2">
    <location>
        <position position="348"/>
    </location>
</feature>
<proteinExistence type="predicted"/>
<feature type="compositionally biased region" description="Basic residues" evidence="1">
    <location>
        <begin position="339"/>
        <end position="348"/>
    </location>
</feature>
<dbReference type="GO" id="GO:0000149">
    <property type="term" value="F:SNARE binding"/>
    <property type="evidence" value="ECO:0007669"/>
    <property type="project" value="TreeGrafter"/>
</dbReference>
<gene>
    <name evidence="2" type="primary">Exoc3l2</name>
    <name evidence="2" type="ORF">DYACAS_R15748</name>
</gene>
<dbReference type="GO" id="GO:0000145">
    <property type="term" value="C:exocyst"/>
    <property type="evidence" value="ECO:0007669"/>
    <property type="project" value="InterPro"/>
</dbReference>
<dbReference type="AlphaFoldDB" id="A0A7K5UV25"/>
<evidence type="ECO:0000313" key="2">
    <source>
        <dbReference type="EMBL" id="NWU20563.1"/>
    </source>
</evidence>
<dbReference type="GO" id="GO:0051601">
    <property type="term" value="P:exocyst localization"/>
    <property type="evidence" value="ECO:0007669"/>
    <property type="project" value="TreeGrafter"/>
</dbReference>
<dbReference type="GO" id="GO:0006887">
    <property type="term" value="P:exocytosis"/>
    <property type="evidence" value="ECO:0007669"/>
    <property type="project" value="InterPro"/>
</dbReference>
<evidence type="ECO:0000256" key="1">
    <source>
        <dbReference type="SAM" id="MobiDB-lite"/>
    </source>
</evidence>
<dbReference type="PANTHER" id="PTHR21292">
    <property type="entry name" value="EXOCYST COMPLEX COMPONENT SEC6-RELATED"/>
    <property type="match status" value="1"/>
</dbReference>
<organism evidence="2 3">
    <name type="scientific">Platysteira castanea</name>
    <dbReference type="NCBI Taxonomy" id="1160851"/>
    <lineage>
        <taxon>Eukaryota</taxon>
        <taxon>Metazoa</taxon>
        <taxon>Chordata</taxon>
        <taxon>Craniata</taxon>
        <taxon>Vertebrata</taxon>
        <taxon>Euteleostomi</taxon>
        <taxon>Archelosauria</taxon>
        <taxon>Archosauria</taxon>
        <taxon>Dinosauria</taxon>
        <taxon>Saurischia</taxon>
        <taxon>Theropoda</taxon>
        <taxon>Coelurosauria</taxon>
        <taxon>Aves</taxon>
        <taxon>Neognathae</taxon>
        <taxon>Neoaves</taxon>
        <taxon>Telluraves</taxon>
        <taxon>Australaves</taxon>
        <taxon>Passeriformes</taxon>
        <taxon>Corvoidea</taxon>
        <taxon>Platysteiridae</taxon>
        <taxon>Platysteira</taxon>
    </lineage>
</organism>
<feature type="region of interest" description="Disordered" evidence="1">
    <location>
        <begin position="329"/>
        <end position="348"/>
    </location>
</feature>
<dbReference type="EMBL" id="VYXC01001795">
    <property type="protein sequence ID" value="NWU20563.1"/>
    <property type="molecule type" value="Genomic_DNA"/>
</dbReference>
<name>A0A7K5UV25_9CORV</name>
<dbReference type="Pfam" id="PF06046">
    <property type="entry name" value="Sec6"/>
    <property type="match status" value="1"/>
</dbReference>
<dbReference type="PANTHER" id="PTHR21292:SF7">
    <property type="entry name" value="EXOCYST COMPLEX COMPONENT 3-LIKE 2"/>
    <property type="match status" value="1"/>
</dbReference>
<sequence>REVLGHPEVGALLRAQELGPLLPPETQRDLESSCIAAVKAKVEVAVAQELQLSEDTWPEDVTSQDMEEGLATRVTGLLRAHVDRAPQVTPEFGREMAHSLLGVLVAFLHSFQRKVERFLEAPGEVPPPDGAPGRAIALANCCPPFRAFAERLAQFGHPESEEPRRQAHAALDRVTRVCGHVLTRRLFEDLKPYFGKLMKRKWLTSSDAFDAIVMLITGFAQTLRPLHPEPHQVRGAGIGPRGAGGHPRDVGGASGGATPDSASPWLDSVVPRLRELLVLEDTAALQMEVGALARDFPDVRRRHVAALLDARGLRAQGPRREILGVLQDLGGSEAEPGPPRHRTFFSEL</sequence>
<feature type="region of interest" description="Disordered" evidence="1">
    <location>
        <begin position="232"/>
        <end position="262"/>
    </location>
</feature>
<evidence type="ECO:0000313" key="3">
    <source>
        <dbReference type="Proteomes" id="UP000584415"/>
    </source>
</evidence>
<feature type="compositionally biased region" description="Gly residues" evidence="1">
    <location>
        <begin position="236"/>
        <end position="245"/>
    </location>
</feature>
<dbReference type="Proteomes" id="UP000584415">
    <property type="component" value="Unassembled WGS sequence"/>
</dbReference>
<keyword evidence="3" id="KW-1185">Reference proteome</keyword>
<accession>A0A7K5UV25</accession>